<evidence type="ECO:0000313" key="1">
    <source>
        <dbReference type="EMBL" id="GIY73121.1"/>
    </source>
</evidence>
<name>A0AAV4VSB1_9ARAC</name>
<proteinExistence type="predicted"/>
<dbReference type="AlphaFoldDB" id="A0AAV4VSB1"/>
<accession>A0AAV4VSB1</accession>
<gene>
    <name evidence="1" type="ORF">CDAR_68141</name>
</gene>
<evidence type="ECO:0008006" key="3">
    <source>
        <dbReference type="Google" id="ProtNLM"/>
    </source>
</evidence>
<reference evidence="1 2" key="1">
    <citation type="submission" date="2021-06" db="EMBL/GenBank/DDBJ databases">
        <title>Caerostris darwini draft genome.</title>
        <authorList>
            <person name="Kono N."/>
            <person name="Arakawa K."/>
        </authorList>
    </citation>
    <scope>NUCLEOTIDE SEQUENCE [LARGE SCALE GENOMIC DNA]</scope>
</reference>
<evidence type="ECO:0000313" key="2">
    <source>
        <dbReference type="Proteomes" id="UP001054837"/>
    </source>
</evidence>
<organism evidence="1 2">
    <name type="scientific">Caerostris darwini</name>
    <dbReference type="NCBI Taxonomy" id="1538125"/>
    <lineage>
        <taxon>Eukaryota</taxon>
        <taxon>Metazoa</taxon>
        <taxon>Ecdysozoa</taxon>
        <taxon>Arthropoda</taxon>
        <taxon>Chelicerata</taxon>
        <taxon>Arachnida</taxon>
        <taxon>Araneae</taxon>
        <taxon>Araneomorphae</taxon>
        <taxon>Entelegynae</taxon>
        <taxon>Araneoidea</taxon>
        <taxon>Araneidae</taxon>
        <taxon>Caerostris</taxon>
    </lineage>
</organism>
<keyword evidence="2" id="KW-1185">Reference proteome</keyword>
<comment type="caution">
    <text evidence="1">The sequence shown here is derived from an EMBL/GenBank/DDBJ whole genome shotgun (WGS) entry which is preliminary data.</text>
</comment>
<sequence>MRQRQTTMASVSMVISTRGLAACSSSEGPKRLNHTCEWGRDRFEGPRHRRAAQPNCSLPSKVHSRTRIVSRWLVTGTPRRIKNIE</sequence>
<dbReference type="EMBL" id="BPLQ01013561">
    <property type="protein sequence ID" value="GIY73121.1"/>
    <property type="molecule type" value="Genomic_DNA"/>
</dbReference>
<dbReference type="Proteomes" id="UP001054837">
    <property type="component" value="Unassembled WGS sequence"/>
</dbReference>
<protein>
    <recommendedName>
        <fullName evidence="3">Secreted protein</fullName>
    </recommendedName>
</protein>